<dbReference type="SUPFAM" id="SSF52833">
    <property type="entry name" value="Thioredoxin-like"/>
    <property type="match status" value="1"/>
</dbReference>
<dbReference type="PROSITE" id="PS51353">
    <property type="entry name" value="ARSC"/>
    <property type="match status" value="1"/>
</dbReference>
<evidence type="ECO:0000313" key="2">
    <source>
        <dbReference type="EMBL" id="DAF61034.1"/>
    </source>
</evidence>
<dbReference type="InterPro" id="IPR002109">
    <property type="entry name" value="Glutaredoxin"/>
</dbReference>
<reference evidence="2" key="1">
    <citation type="journal article" date="2021" name="Proc. Natl. Acad. Sci. U.S.A.">
        <title>A Catalog of Tens of Thousands of Viruses from Human Metagenomes Reveals Hidden Associations with Chronic Diseases.</title>
        <authorList>
            <person name="Tisza M.J."/>
            <person name="Buck C.B."/>
        </authorList>
    </citation>
    <scope>NUCLEOTIDE SEQUENCE</scope>
    <source>
        <strain evidence="2">Ctesc4</strain>
    </source>
</reference>
<evidence type="ECO:0000259" key="1">
    <source>
        <dbReference type="Pfam" id="PF00462"/>
    </source>
</evidence>
<sequence>MAVTVYTIPNCTGCIATKRWLDKRGVGYETVELSEDAASRERLTGLGFTSAPVVEVDEPAGQERWSGFRPDLLKVFFK</sequence>
<dbReference type="CDD" id="cd02976">
    <property type="entry name" value="NrdH"/>
    <property type="match status" value="1"/>
</dbReference>
<accession>A0A8S5TE57</accession>
<name>A0A8S5TE57_9VIRU</name>
<dbReference type="PROSITE" id="PS51354">
    <property type="entry name" value="GLUTAREDOXIN_2"/>
    <property type="match status" value="1"/>
</dbReference>
<dbReference type="EMBL" id="BK032802">
    <property type="protein sequence ID" value="DAF61034.1"/>
    <property type="molecule type" value="Genomic_DNA"/>
</dbReference>
<feature type="domain" description="Glutaredoxin" evidence="1">
    <location>
        <begin position="3"/>
        <end position="57"/>
    </location>
</feature>
<dbReference type="Pfam" id="PF00462">
    <property type="entry name" value="Glutaredoxin"/>
    <property type="match status" value="1"/>
</dbReference>
<organism evidence="2">
    <name type="scientific">Phage sp. ctesc4</name>
    <dbReference type="NCBI Taxonomy" id="2828008"/>
    <lineage>
        <taxon>Viruses</taxon>
    </lineage>
</organism>
<dbReference type="Gene3D" id="3.40.30.10">
    <property type="entry name" value="Glutaredoxin"/>
    <property type="match status" value="1"/>
</dbReference>
<proteinExistence type="predicted"/>
<protein>
    <submittedName>
        <fullName evidence="2">Glutaredoxin-like protein</fullName>
    </submittedName>
</protein>
<dbReference type="InterPro" id="IPR006660">
    <property type="entry name" value="Arsenate_reductase-like"/>
</dbReference>
<dbReference type="InterPro" id="IPR036249">
    <property type="entry name" value="Thioredoxin-like_sf"/>
</dbReference>